<dbReference type="SUPFAM" id="SSF47113">
    <property type="entry name" value="Histone-fold"/>
    <property type="match status" value="1"/>
</dbReference>
<feature type="compositionally biased region" description="Basic and acidic residues" evidence="3">
    <location>
        <begin position="82"/>
        <end position="98"/>
    </location>
</feature>
<dbReference type="PANTHER" id="PTHR46071:SF2">
    <property type="entry name" value="ANKYRIN REPEAT AND BTB_POZ DOMAIN-CONTAINING PROTEIN 2-LIKE PROTEIN"/>
    <property type="match status" value="1"/>
</dbReference>
<dbReference type="GO" id="GO:0046982">
    <property type="term" value="F:protein heterodimerization activity"/>
    <property type="evidence" value="ECO:0007669"/>
    <property type="project" value="InterPro"/>
</dbReference>
<feature type="compositionally biased region" description="Basic and acidic residues" evidence="3">
    <location>
        <begin position="24"/>
        <end position="37"/>
    </location>
</feature>
<feature type="region of interest" description="Disordered" evidence="3">
    <location>
        <begin position="82"/>
        <end position="134"/>
    </location>
</feature>
<evidence type="ECO:0000313" key="5">
    <source>
        <dbReference type="EnsemblMetazoa" id="SMAR003770-PA"/>
    </source>
</evidence>
<keyword evidence="1" id="KW-0677">Repeat</keyword>
<feature type="region of interest" description="Disordered" evidence="3">
    <location>
        <begin position="1"/>
        <end position="69"/>
    </location>
</feature>
<feature type="compositionally biased region" description="Basic residues" evidence="3">
    <location>
        <begin position="123"/>
        <end position="134"/>
    </location>
</feature>
<dbReference type="Pfam" id="PF26281">
    <property type="entry name" value="Histone_ABTB"/>
    <property type="match status" value="1"/>
</dbReference>
<dbReference type="PANTHER" id="PTHR46071">
    <property type="entry name" value="ANKYRIN REPEAT AND BTB/POZ DOMAIN-CONTAINING"/>
    <property type="match status" value="1"/>
</dbReference>
<feature type="compositionally biased region" description="Low complexity" evidence="3">
    <location>
        <begin position="106"/>
        <end position="116"/>
    </location>
</feature>
<keyword evidence="6" id="KW-1185">Reference proteome</keyword>
<evidence type="ECO:0000256" key="2">
    <source>
        <dbReference type="ARBA" id="ARBA00023043"/>
    </source>
</evidence>
<dbReference type="STRING" id="126957.T1IRS1"/>
<evidence type="ECO:0000259" key="4">
    <source>
        <dbReference type="Pfam" id="PF26281"/>
    </source>
</evidence>
<feature type="compositionally biased region" description="Low complexity" evidence="3">
    <location>
        <begin position="171"/>
        <end position="184"/>
    </location>
</feature>
<feature type="compositionally biased region" description="Basic and acidic residues" evidence="3">
    <location>
        <begin position="49"/>
        <end position="58"/>
    </location>
</feature>
<evidence type="ECO:0000313" key="6">
    <source>
        <dbReference type="Proteomes" id="UP000014500"/>
    </source>
</evidence>
<feature type="domain" description="ABTB2/3 histone-like" evidence="4">
    <location>
        <begin position="326"/>
        <end position="459"/>
    </location>
</feature>
<dbReference type="InterPro" id="IPR009072">
    <property type="entry name" value="Histone-fold"/>
</dbReference>
<organism evidence="5 6">
    <name type="scientific">Strigamia maritima</name>
    <name type="common">European centipede</name>
    <name type="synonym">Geophilus maritimus</name>
    <dbReference type="NCBI Taxonomy" id="126957"/>
    <lineage>
        <taxon>Eukaryota</taxon>
        <taxon>Metazoa</taxon>
        <taxon>Ecdysozoa</taxon>
        <taxon>Arthropoda</taxon>
        <taxon>Myriapoda</taxon>
        <taxon>Chilopoda</taxon>
        <taxon>Pleurostigmophora</taxon>
        <taxon>Geophilomorpha</taxon>
        <taxon>Linotaeniidae</taxon>
        <taxon>Strigamia</taxon>
    </lineage>
</organism>
<dbReference type="InterPro" id="IPR052089">
    <property type="entry name" value="Ankyrin-BTB/POZ_domain"/>
</dbReference>
<accession>T1IRS1</accession>
<reference evidence="5" key="2">
    <citation type="submission" date="2015-02" db="UniProtKB">
        <authorList>
            <consortium name="EnsemblMetazoa"/>
        </authorList>
    </citation>
    <scope>IDENTIFICATION</scope>
</reference>
<dbReference type="eggNOG" id="ENOG502QSQY">
    <property type="taxonomic scope" value="Eukaryota"/>
</dbReference>
<dbReference type="InterPro" id="IPR059008">
    <property type="entry name" value="ABTB2/3_histone"/>
</dbReference>
<proteinExistence type="predicted"/>
<dbReference type="CDD" id="cd22913">
    <property type="entry name" value="HFD_ABTB2-like"/>
    <property type="match status" value="1"/>
</dbReference>
<evidence type="ECO:0000256" key="1">
    <source>
        <dbReference type="ARBA" id="ARBA00022737"/>
    </source>
</evidence>
<dbReference type="EnsemblMetazoa" id="SMAR003770-RA">
    <property type="protein sequence ID" value="SMAR003770-PA"/>
    <property type="gene ID" value="SMAR003770"/>
</dbReference>
<name>T1IRS1_STRMM</name>
<keyword evidence="2" id="KW-0040">ANK repeat</keyword>
<dbReference type="HOGENOM" id="CLU_440958_0_0_1"/>
<dbReference type="AlphaFoldDB" id="T1IRS1"/>
<dbReference type="EMBL" id="JH431379">
    <property type="status" value="NOT_ANNOTATED_CDS"/>
    <property type="molecule type" value="Genomic_DNA"/>
</dbReference>
<dbReference type="Gene3D" id="1.10.20.10">
    <property type="entry name" value="Histone, subunit A"/>
    <property type="match status" value="1"/>
</dbReference>
<reference evidence="6" key="1">
    <citation type="submission" date="2011-05" db="EMBL/GenBank/DDBJ databases">
        <authorList>
            <person name="Richards S.R."/>
            <person name="Qu J."/>
            <person name="Jiang H."/>
            <person name="Jhangiani S.N."/>
            <person name="Agravi P."/>
            <person name="Goodspeed R."/>
            <person name="Gross S."/>
            <person name="Mandapat C."/>
            <person name="Jackson L."/>
            <person name="Mathew T."/>
            <person name="Pu L."/>
            <person name="Thornton R."/>
            <person name="Saada N."/>
            <person name="Wilczek-Boney K.B."/>
            <person name="Lee S."/>
            <person name="Kovar C."/>
            <person name="Wu Y."/>
            <person name="Scherer S.E."/>
            <person name="Worley K.C."/>
            <person name="Muzny D.M."/>
            <person name="Gibbs R."/>
        </authorList>
    </citation>
    <scope>NUCLEOTIDE SEQUENCE</scope>
    <source>
        <strain evidence="6">Brora</strain>
    </source>
</reference>
<dbReference type="Proteomes" id="UP000014500">
    <property type="component" value="Unassembled WGS sequence"/>
</dbReference>
<dbReference type="PhylomeDB" id="T1IRS1"/>
<feature type="region of interest" description="Disordered" evidence="3">
    <location>
        <begin position="161"/>
        <end position="185"/>
    </location>
</feature>
<protein>
    <recommendedName>
        <fullName evidence="4">ABTB2/3 histone-like domain-containing protein</fullName>
    </recommendedName>
</protein>
<sequence>MTSNSTALLEFRDADQYRQPVPGEGHEIVKPKPRRPEVLSTSGTRSLKPRSESAKLQEKPPVPVKNNFQTPRNPIVVKVEMHPEPDVTEKLRTSDRNTHKSSLPIDWGSLSKSSSDGDGGVSRCKHTTNRKSRRRNVINLPHHHLSMDQLHVIPIRQEMYAGSSSDENRSSGHASMSDSHTSSSPLAEAMMQGRLRADADHGHAIVVHHEPHWSCQSSLKSVPEDDRIVVNPMPLPPKQSHRRLQLHRNRNRREEVGFQEATGLAEIRQAMEAMTLRSCSGSESESGVRRLMRHSSLETVNTNVTSADEFVWIDSHSRLVEVQHLPWSNHEILRVLQNGRLDEAVERISMDVIPRLSYLLQRGLVRIAIEIQRFSRQLGLTSKQEVHSAFKVILAPALAHSCIQACFRAAAMLGGEAQFRLCKSSRAGLHFSIGRFHRWMCDVRLGKFIHEYAAIYLTAGLENLLEEIMIQCMPSNGSTMTAIGLEHSIANNGELWGLLQPYSHLNTGRTASGELAMPRWPSSLSDSDAVYFSYGNDKAAEQSLLTTCVGSIWELKICEQYNPASKTKNKTDCYVVNVCA</sequence>
<evidence type="ECO:0000256" key="3">
    <source>
        <dbReference type="SAM" id="MobiDB-lite"/>
    </source>
</evidence>